<dbReference type="Proteomes" id="UP000481153">
    <property type="component" value="Unassembled WGS sequence"/>
</dbReference>
<dbReference type="SUPFAM" id="SSF53448">
    <property type="entry name" value="Nucleotide-diphospho-sugar transferases"/>
    <property type="match status" value="1"/>
</dbReference>
<dbReference type="GO" id="GO:0016020">
    <property type="term" value="C:membrane"/>
    <property type="evidence" value="ECO:0007669"/>
    <property type="project" value="GOC"/>
</dbReference>
<dbReference type="Gene3D" id="3.90.550.20">
    <property type="match status" value="1"/>
</dbReference>
<dbReference type="Pfam" id="PF04488">
    <property type="entry name" value="Gly_transf_sug"/>
    <property type="match status" value="1"/>
</dbReference>
<evidence type="ECO:0000313" key="4">
    <source>
        <dbReference type="Proteomes" id="UP000481153"/>
    </source>
</evidence>
<organism evidence="3 4">
    <name type="scientific">Aphanomyces euteiches</name>
    <dbReference type="NCBI Taxonomy" id="100861"/>
    <lineage>
        <taxon>Eukaryota</taxon>
        <taxon>Sar</taxon>
        <taxon>Stramenopiles</taxon>
        <taxon>Oomycota</taxon>
        <taxon>Saprolegniomycetes</taxon>
        <taxon>Saprolegniales</taxon>
        <taxon>Verrucalvaceae</taxon>
        <taxon>Aphanomyces</taxon>
    </lineage>
</organism>
<proteinExistence type="predicted"/>
<dbReference type="AlphaFoldDB" id="A0A6G0WLT5"/>
<evidence type="ECO:0000313" key="3">
    <source>
        <dbReference type="EMBL" id="KAF0728285.1"/>
    </source>
</evidence>
<dbReference type="PANTHER" id="PTHR32385">
    <property type="entry name" value="MANNOSYL PHOSPHORYLINOSITOL CERAMIDE SYNTHASE"/>
    <property type="match status" value="1"/>
</dbReference>
<protein>
    <recommendedName>
        <fullName evidence="5">Alpha 1,4-glycosyltransferase domain-containing protein</fullName>
    </recommendedName>
</protein>
<dbReference type="InterPro" id="IPR007577">
    <property type="entry name" value="GlycoTrfase_DXD_sugar-bd_CS"/>
</dbReference>
<gene>
    <name evidence="3" type="ORF">Ae201684_013836</name>
</gene>
<dbReference type="VEuPathDB" id="FungiDB:AeMF1_017249"/>
<keyword evidence="2" id="KW-1133">Transmembrane helix</keyword>
<evidence type="ECO:0000256" key="1">
    <source>
        <dbReference type="ARBA" id="ARBA00022679"/>
    </source>
</evidence>
<dbReference type="InterPro" id="IPR051706">
    <property type="entry name" value="Glycosyltransferase_domain"/>
</dbReference>
<comment type="caution">
    <text evidence="3">The sequence shown here is derived from an EMBL/GenBank/DDBJ whole genome shotgun (WGS) entry which is preliminary data.</text>
</comment>
<keyword evidence="2" id="KW-0812">Transmembrane</keyword>
<dbReference type="GO" id="GO:0051999">
    <property type="term" value="P:mannosyl-inositol phosphorylceramide biosynthetic process"/>
    <property type="evidence" value="ECO:0007669"/>
    <property type="project" value="TreeGrafter"/>
</dbReference>
<dbReference type="GO" id="GO:0000030">
    <property type="term" value="F:mannosyltransferase activity"/>
    <property type="evidence" value="ECO:0007669"/>
    <property type="project" value="TreeGrafter"/>
</dbReference>
<reference evidence="3 4" key="1">
    <citation type="submission" date="2019-07" db="EMBL/GenBank/DDBJ databases">
        <title>Genomics analysis of Aphanomyces spp. identifies a new class of oomycete effector associated with host adaptation.</title>
        <authorList>
            <person name="Gaulin E."/>
        </authorList>
    </citation>
    <scope>NUCLEOTIDE SEQUENCE [LARGE SCALE GENOMIC DNA]</scope>
    <source>
        <strain evidence="3 4">ATCC 201684</strain>
    </source>
</reference>
<dbReference type="InterPro" id="IPR029044">
    <property type="entry name" value="Nucleotide-diphossugar_trans"/>
</dbReference>
<dbReference type="PANTHER" id="PTHR32385:SF23">
    <property type="entry name" value="NUCLEOTIDE-DIPHOSPHO-SUGAR TRANSFERASE"/>
    <property type="match status" value="1"/>
</dbReference>
<feature type="transmembrane region" description="Helical" evidence="2">
    <location>
        <begin position="12"/>
        <end position="29"/>
    </location>
</feature>
<evidence type="ECO:0008006" key="5">
    <source>
        <dbReference type="Google" id="ProtNLM"/>
    </source>
</evidence>
<evidence type="ECO:0000256" key="2">
    <source>
        <dbReference type="SAM" id="Phobius"/>
    </source>
</evidence>
<name>A0A6G0WLT5_9STRA</name>
<accession>A0A6G0WLT5</accession>
<keyword evidence="2" id="KW-0472">Membrane</keyword>
<keyword evidence="4" id="KW-1185">Reference proteome</keyword>
<keyword evidence="1" id="KW-0808">Transferase</keyword>
<sequence length="318" mass="36287">MALTSSWASHGWFRGLFVAWAILALLVVWRQSQVVLDRRFKQQGIASSSELVIPKIIHQSWKTAERIPSKFVPWMQSWQRFHPSWTYMFWDDDDNLKVFQVHFPQYLSVATAVSKIELADMARVALLYLYGGVYVDSDFECLRAFDDLRHLSLFLSAEPRVHAILLESLETPRLWNAILASQPRHPFWIAILDAIQANFNAYRDTSDPIALTGPGAFDPTYAAWPDKDSVVVLPEEYFYPEFSAWLVPNMTAACKSSNHIPAVASACTWLNQHPQGHKTSNTHAVHRWQCTWCGRGSKANESFTTLADAAPNHARPKW</sequence>
<dbReference type="EMBL" id="VJMJ01000179">
    <property type="protein sequence ID" value="KAF0728285.1"/>
    <property type="molecule type" value="Genomic_DNA"/>
</dbReference>